<reference evidence="1" key="1">
    <citation type="journal article" date="2019" name="Sci. Rep.">
        <title>Draft genome of Tanacetum cinerariifolium, the natural source of mosquito coil.</title>
        <authorList>
            <person name="Yamashiro T."/>
            <person name="Shiraishi A."/>
            <person name="Satake H."/>
            <person name="Nakayama K."/>
        </authorList>
    </citation>
    <scope>NUCLEOTIDE SEQUENCE</scope>
</reference>
<name>A0A699QVG2_TANCI</name>
<keyword evidence="1" id="KW-0808">Transferase</keyword>
<comment type="caution">
    <text evidence="1">The sequence shown here is derived from an EMBL/GenBank/DDBJ whole genome shotgun (WGS) entry which is preliminary data.</text>
</comment>
<dbReference type="AlphaFoldDB" id="A0A699QVG2"/>
<proteinExistence type="predicted"/>
<evidence type="ECO:0000313" key="1">
    <source>
        <dbReference type="EMBL" id="GFC77913.1"/>
    </source>
</evidence>
<dbReference type="PANTHER" id="PTHR46655:SF1">
    <property type="entry name" value="HISTONE-LYSINE N-METHYLTRANSFERASE ATXR3"/>
    <property type="match status" value="1"/>
</dbReference>
<sequence>MILCTDQASKRARIMADGVDGDYALEDDATPLDKEVCVFEDLCGDATFCREKSLDSVLEKENWGLLDGQVLARVFHFLRADIKSLVYA</sequence>
<protein>
    <submittedName>
        <fullName evidence="1">Histone-lysine N-methyltransferase ATXR3</fullName>
    </submittedName>
</protein>
<feature type="non-terminal residue" evidence="1">
    <location>
        <position position="88"/>
    </location>
</feature>
<dbReference type="PANTHER" id="PTHR46655">
    <property type="entry name" value="HISTONE-LYSINE N-METHYLTRANSFERASE ATXR3"/>
    <property type="match status" value="1"/>
</dbReference>
<dbReference type="GO" id="GO:0008168">
    <property type="term" value="F:methyltransferase activity"/>
    <property type="evidence" value="ECO:0007669"/>
    <property type="project" value="UniProtKB-KW"/>
</dbReference>
<gene>
    <name evidence="1" type="ORF">Tci_849883</name>
</gene>
<dbReference type="GO" id="GO:0032259">
    <property type="term" value="P:methylation"/>
    <property type="evidence" value="ECO:0007669"/>
    <property type="project" value="UniProtKB-KW"/>
</dbReference>
<dbReference type="EMBL" id="BKCJ011063243">
    <property type="protein sequence ID" value="GFC77913.1"/>
    <property type="molecule type" value="Genomic_DNA"/>
</dbReference>
<keyword evidence="1" id="KW-0489">Methyltransferase</keyword>
<organism evidence="1">
    <name type="scientific">Tanacetum cinerariifolium</name>
    <name type="common">Dalmatian daisy</name>
    <name type="synonym">Chrysanthemum cinerariifolium</name>
    <dbReference type="NCBI Taxonomy" id="118510"/>
    <lineage>
        <taxon>Eukaryota</taxon>
        <taxon>Viridiplantae</taxon>
        <taxon>Streptophyta</taxon>
        <taxon>Embryophyta</taxon>
        <taxon>Tracheophyta</taxon>
        <taxon>Spermatophyta</taxon>
        <taxon>Magnoliopsida</taxon>
        <taxon>eudicotyledons</taxon>
        <taxon>Gunneridae</taxon>
        <taxon>Pentapetalae</taxon>
        <taxon>asterids</taxon>
        <taxon>campanulids</taxon>
        <taxon>Asterales</taxon>
        <taxon>Asteraceae</taxon>
        <taxon>Asteroideae</taxon>
        <taxon>Anthemideae</taxon>
        <taxon>Anthemidinae</taxon>
        <taxon>Tanacetum</taxon>
    </lineage>
</organism>
<accession>A0A699QVG2</accession>